<feature type="compositionally biased region" description="Acidic residues" evidence="1">
    <location>
        <begin position="64"/>
        <end position="73"/>
    </location>
</feature>
<feature type="region of interest" description="Disordered" evidence="1">
    <location>
        <begin position="44"/>
        <end position="77"/>
    </location>
</feature>
<feature type="region of interest" description="Disordered" evidence="1">
    <location>
        <begin position="595"/>
        <end position="644"/>
    </location>
</feature>
<evidence type="ECO:0000313" key="2">
    <source>
        <dbReference type="EMBL" id="CAE0367517.1"/>
    </source>
</evidence>
<dbReference type="AlphaFoldDB" id="A0A7S3NL74"/>
<sequence>MRWTRRRDRRYRNWKARCKLFVSILERNALDGEMERFVSRNGELESIHPNKKDDEAPPPKLPEDLDEDGDFDDAPLPAKIDSIMEEDGDARAEENNKTILWDEELDDDDDDSDFAPSLENGDELWCDAEEKKALNQLEISPPPFVDSEPIESYRYPSNSQTFVGEMALLIDEHGRCKLGGGVRPDLNFNTQVWENAVSVTDALIKDAVQVFESSIEARSQGQSYSNGSTFWVPANAERSRLCGLERLALDIFDRHTKAYSRQHLHGETNDASEIDQIGGAEWWTLAIDPDQGQVGWHWDRDYSLEDEDQGCVNMPPHLSTVTYLSDAGASTVVTELWPPRAAKQQFSKLGNSCAVIEPRVGKHLKFDGRFLHAAIDLHDTLNSDIDDADTTSESISSFMHPANQNKRKEPNKRKRITFLVNIWLEWHPSDAQPLPDKVKTQLILQPPASNDIVQHNNIDKKRHKHKVKVHFTATPSNYEYLGLDDSSNDGKKEEPHHGLTDILLQPQDLKLVQPLAWNFDIPYHRARVALALNKEWFGRSSSLANDDDKSSSFLFRIDTSKPVFRPLCAVATISNSSDDDGENNDYAGSHRQSLLFSEKTKPPLKEAVAVNGHTTSPPSSQQQQQKKRKKKKKKTEKSALDKKN</sequence>
<dbReference type="EMBL" id="HBIJ01012151">
    <property type="protein sequence ID" value="CAE0367517.1"/>
    <property type="molecule type" value="Transcribed_RNA"/>
</dbReference>
<organism evidence="2">
    <name type="scientific">Aureoumbra lagunensis</name>
    <dbReference type="NCBI Taxonomy" id="44058"/>
    <lineage>
        <taxon>Eukaryota</taxon>
        <taxon>Sar</taxon>
        <taxon>Stramenopiles</taxon>
        <taxon>Ochrophyta</taxon>
        <taxon>Pelagophyceae</taxon>
        <taxon>Pelagomonadales</taxon>
        <taxon>Aureoumbra</taxon>
    </lineage>
</organism>
<feature type="compositionally biased region" description="Basic and acidic residues" evidence="1">
    <location>
        <begin position="44"/>
        <end position="63"/>
    </location>
</feature>
<proteinExistence type="predicted"/>
<gene>
    <name evidence="2" type="ORF">ALAG00032_LOCUS8274</name>
</gene>
<feature type="compositionally biased region" description="Basic residues" evidence="1">
    <location>
        <begin position="625"/>
        <end position="635"/>
    </location>
</feature>
<reference evidence="2" key="1">
    <citation type="submission" date="2021-01" db="EMBL/GenBank/DDBJ databases">
        <authorList>
            <person name="Corre E."/>
            <person name="Pelletier E."/>
            <person name="Niang G."/>
            <person name="Scheremetjew M."/>
            <person name="Finn R."/>
            <person name="Kale V."/>
            <person name="Holt S."/>
            <person name="Cochrane G."/>
            <person name="Meng A."/>
            <person name="Brown T."/>
            <person name="Cohen L."/>
        </authorList>
    </citation>
    <scope>NUCLEOTIDE SEQUENCE</scope>
    <source>
        <strain evidence="2">CCMP1510</strain>
    </source>
</reference>
<accession>A0A7S3NL74</accession>
<name>A0A7S3NL74_9STRA</name>
<evidence type="ECO:0000256" key="1">
    <source>
        <dbReference type="SAM" id="MobiDB-lite"/>
    </source>
</evidence>
<protein>
    <submittedName>
        <fullName evidence="2">Uncharacterized protein</fullName>
    </submittedName>
</protein>